<gene>
    <name evidence="1" type="ORF">OWV82_011608</name>
</gene>
<keyword evidence="2" id="KW-1185">Reference proteome</keyword>
<name>A0ACC1XYV5_MELAZ</name>
<organism evidence="1 2">
    <name type="scientific">Melia azedarach</name>
    <name type="common">Chinaberry tree</name>
    <dbReference type="NCBI Taxonomy" id="155640"/>
    <lineage>
        <taxon>Eukaryota</taxon>
        <taxon>Viridiplantae</taxon>
        <taxon>Streptophyta</taxon>
        <taxon>Embryophyta</taxon>
        <taxon>Tracheophyta</taxon>
        <taxon>Spermatophyta</taxon>
        <taxon>Magnoliopsida</taxon>
        <taxon>eudicotyledons</taxon>
        <taxon>Gunneridae</taxon>
        <taxon>Pentapetalae</taxon>
        <taxon>rosids</taxon>
        <taxon>malvids</taxon>
        <taxon>Sapindales</taxon>
        <taxon>Meliaceae</taxon>
        <taxon>Melia</taxon>
    </lineage>
</organism>
<proteinExistence type="predicted"/>
<dbReference type="Proteomes" id="UP001164539">
    <property type="component" value="Chromosome 6"/>
</dbReference>
<sequence length="951" mass="106788">MGAVAGEELMKMEKMQAASAREEKILVLVRLRPLSEKEITANEAADWECINDTTILYRNTLREGSTFPSAYTFDRVFRGDCSTRQVHEEGAREIALSVVSGINSSIFAYGQTSSGKTYTMTGITEYAVADIFDYIHRHEERAFVLKFSAMEIYNEAIRDLLSTDNTPLRLLDDPEKGTIVEKVTEETLKDWSHLKELLSICEAQRRIGETSLNEKSSRSHQIIRLTIESSAREFLGKENSTTLSASVNFVDLAGSERASQALSSGARLKEGCHINRSLLTLSTVIRKLSKGRHGHVNYRDSKLTRMLQPCLGGNARTAIICTLSPARSHVEQTRNTLLFACCAKEVTTKAQVNVVMSDKALVKHLQKELARLESELRSPAPTSSTCDYVALLRKRDLQIQKMEKEIRELTKQRDLAQSRVEDLLRMVGRDQASRQEADINHHSRHQASDAWEDEYSVSESSGGMDKGVKKLNTTHFYDTESGSNSEDLYHRGNNEDPSLSDCASSPMSIGKKFVRSHSGKGLEENAVGTADDSDEYCKEVQCIEMEESSEVKNFESQTLSNGENEGMLALTFEDGDVTGQEMVSTSVNGDREESQIQNGITYGALEDRLDNVHENIESLVNPYPDGESSPQSLAADMSSSRSLTLARSWSCRANLMADSPSGFDSTPPNGFEKNFPGRPESFRRKFPPVNYGNNNSSLSRNDSLSSLESASIKTSADEDITSIQTFVAGLKKMAKNQVQETGLQADSTEKNVKDVGLDPMYEGLETPQNWPIEFERQQRELFELWQTCNVSLVHRTYFFLLFRGDPSDSIYMGVELRRLSFLKERFSQGNMALEDGRMLSLASSEKALRRERETLSKLMRKRLSEAERNKLYQKWGIGLDSKRRRLQLASQLWSNAKDINHITESATIVAKLIRFVEQGNALKEMFGLSFTPLTTTRRRSLGWKNSRASLF</sequence>
<protein>
    <submittedName>
        <fullName evidence="1">Kinesin-like protein</fullName>
    </submittedName>
</protein>
<accession>A0ACC1XYV5</accession>
<dbReference type="EMBL" id="CM051399">
    <property type="protein sequence ID" value="KAJ4716621.1"/>
    <property type="molecule type" value="Genomic_DNA"/>
</dbReference>
<evidence type="ECO:0000313" key="1">
    <source>
        <dbReference type="EMBL" id="KAJ4716621.1"/>
    </source>
</evidence>
<evidence type="ECO:0000313" key="2">
    <source>
        <dbReference type="Proteomes" id="UP001164539"/>
    </source>
</evidence>
<comment type="caution">
    <text evidence="1">The sequence shown here is derived from an EMBL/GenBank/DDBJ whole genome shotgun (WGS) entry which is preliminary data.</text>
</comment>
<reference evidence="1 2" key="1">
    <citation type="journal article" date="2023" name="Science">
        <title>Complex scaffold remodeling in plant triterpene biosynthesis.</title>
        <authorList>
            <person name="De La Pena R."/>
            <person name="Hodgson H."/>
            <person name="Liu J.C."/>
            <person name="Stephenson M.J."/>
            <person name="Martin A.C."/>
            <person name="Owen C."/>
            <person name="Harkess A."/>
            <person name="Leebens-Mack J."/>
            <person name="Jimenez L.E."/>
            <person name="Osbourn A."/>
            <person name="Sattely E.S."/>
        </authorList>
    </citation>
    <scope>NUCLEOTIDE SEQUENCE [LARGE SCALE GENOMIC DNA]</scope>
    <source>
        <strain evidence="2">cv. JPN11</strain>
        <tissue evidence="1">Leaf</tissue>
    </source>
</reference>